<evidence type="ECO:0000313" key="4">
    <source>
        <dbReference type="Proteomes" id="UP000198775"/>
    </source>
</evidence>
<dbReference type="NCBIfam" id="TIGR00051">
    <property type="entry name" value="YbgC/FadM family acyl-CoA thioesterase"/>
    <property type="match status" value="1"/>
</dbReference>
<dbReference type="EMBL" id="FOCX01000007">
    <property type="protein sequence ID" value="SEO02910.1"/>
    <property type="molecule type" value="Genomic_DNA"/>
</dbReference>
<dbReference type="Gene3D" id="3.10.129.10">
    <property type="entry name" value="Hotdog Thioesterase"/>
    <property type="match status" value="1"/>
</dbReference>
<dbReference type="RefSeq" id="WP_092659463.1">
    <property type="nucleotide sequence ID" value="NZ_FOCX01000007.1"/>
</dbReference>
<name>A0A1H8LCJ4_9EURY</name>
<dbReference type="InterPro" id="IPR006684">
    <property type="entry name" value="YbgC/YbaW"/>
</dbReference>
<gene>
    <name evidence="3" type="ORF">SAMN05216388_100792</name>
</gene>
<dbReference type="InterPro" id="IPR029069">
    <property type="entry name" value="HotDog_dom_sf"/>
</dbReference>
<keyword evidence="2 3" id="KW-0378">Hydrolase</keyword>
<dbReference type="PIRSF" id="PIRSF003230">
    <property type="entry name" value="YbgC"/>
    <property type="match status" value="1"/>
</dbReference>
<comment type="similarity">
    <text evidence="1">Belongs to the 4-hydroxybenzoyl-CoA thioesterase family.</text>
</comment>
<dbReference type="PANTHER" id="PTHR31793:SF27">
    <property type="entry name" value="NOVEL THIOESTERASE SUPERFAMILY DOMAIN AND SAPOSIN A-TYPE DOMAIN CONTAINING PROTEIN (0610012H03RIK)"/>
    <property type="match status" value="1"/>
</dbReference>
<reference evidence="4" key="1">
    <citation type="submission" date="2016-10" db="EMBL/GenBank/DDBJ databases">
        <authorList>
            <person name="Varghese N."/>
            <person name="Submissions S."/>
        </authorList>
    </citation>
    <scope>NUCLEOTIDE SEQUENCE [LARGE SCALE GENOMIC DNA]</scope>
    <source>
        <strain evidence="4">IBRC-M 10043</strain>
    </source>
</reference>
<protein>
    <submittedName>
        <fullName evidence="3">Acyl-CoA thioester hydrolase</fullName>
    </submittedName>
</protein>
<dbReference type="Proteomes" id="UP000198775">
    <property type="component" value="Unassembled WGS sequence"/>
</dbReference>
<dbReference type="OrthoDB" id="42004at2157"/>
<dbReference type="GO" id="GO:0047617">
    <property type="term" value="F:fatty acyl-CoA hydrolase activity"/>
    <property type="evidence" value="ECO:0007669"/>
    <property type="project" value="TreeGrafter"/>
</dbReference>
<evidence type="ECO:0000256" key="1">
    <source>
        <dbReference type="ARBA" id="ARBA00005953"/>
    </source>
</evidence>
<dbReference type="InterPro" id="IPR050563">
    <property type="entry name" value="4-hydroxybenzoyl-CoA_TE"/>
</dbReference>
<dbReference type="Pfam" id="PF13279">
    <property type="entry name" value="4HBT_2"/>
    <property type="match status" value="1"/>
</dbReference>
<accession>A0A1H8LCJ4</accession>
<proteinExistence type="inferred from homology"/>
<dbReference type="AlphaFoldDB" id="A0A1H8LCJ4"/>
<keyword evidence="4" id="KW-1185">Reference proteome</keyword>
<dbReference type="SUPFAM" id="SSF54637">
    <property type="entry name" value="Thioesterase/thiol ester dehydrase-isomerase"/>
    <property type="match status" value="1"/>
</dbReference>
<evidence type="ECO:0000256" key="2">
    <source>
        <dbReference type="ARBA" id="ARBA00022801"/>
    </source>
</evidence>
<dbReference type="CDD" id="cd00586">
    <property type="entry name" value="4HBT"/>
    <property type="match status" value="1"/>
</dbReference>
<organism evidence="3 4">
    <name type="scientific">Halorientalis persicus</name>
    <dbReference type="NCBI Taxonomy" id="1367881"/>
    <lineage>
        <taxon>Archaea</taxon>
        <taxon>Methanobacteriati</taxon>
        <taxon>Methanobacteriota</taxon>
        <taxon>Stenosarchaea group</taxon>
        <taxon>Halobacteria</taxon>
        <taxon>Halobacteriales</taxon>
        <taxon>Haloarculaceae</taxon>
        <taxon>Halorientalis</taxon>
    </lineage>
</organism>
<evidence type="ECO:0000313" key="3">
    <source>
        <dbReference type="EMBL" id="SEO02910.1"/>
    </source>
</evidence>
<dbReference type="PANTHER" id="PTHR31793">
    <property type="entry name" value="4-HYDROXYBENZOYL-COA THIOESTERASE FAMILY MEMBER"/>
    <property type="match status" value="1"/>
</dbReference>
<sequence>MNVPVVWENRVRFEETDMQGVVFYANYVTFQDETFSAFLREIGYSYQDVETAGWDVHVVNVDMDYRGQATFADDLVHGYRIERIGESSMTGEYVARRADDEALLAEGTVTHVAVDSETGEPTRIPDDFREAVAAFQDTPPEQPDD</sequence>